<dbReference type="CDD" id="cd21808">
    <property type="entry name" value="ABC-2_lan_permease_MutG"/>
    <property type="match status" value="1"/>
</dbReference>
<feature type="transmembrane region" description="Helical" evidence="1">
    <location>
        <begin position="21"/>
        <end position="41"/>
    </location>
</feature>
<reference evidence="2 3" key="1">
    <citation type="journal article" date="2017" name="Genome Announc.">
        <title>Draft Genome Sequence of Romboutsia weinsteinii sp. nov. Strain CCRI-19649(T) Isolated from Surface Water.</title>
        <authorList>
            <person name="Maheux A.F."/>
            <person name="Boudreau D.K."/>
            <person name="Berube E."/>
            <person name="Boissinot M."/>
            <person name="Cantin P."/>
            <person name="Raymond F."/>
            <person name="Corbeil J."/>
            <person name="Omar R.F."/>
            <person name="Bergeron M.G."/>
        </authorList>
    </citation>
    <scope>NUCLEOTIDE SEQUENCE [LARGE SCALE GENOMIC DNA]</scope>
    <source>
        <strain evidence="2 3">CCRI-19649</strain>
    </source>
</reference>
<protein>
    <submittedName>
        <fullName evidence="2">Lantibiotic immunity ABC transporter MutG family permease subunit</fullName>
    </submittedName>
</protein>
<organism evidence="2 3">
    <name type="scientific">Romboutsia weinsteinii</name>
    <dbReference type="NCBI Taxonomy" id="2020949"/>
    <lineage>
        <taxon>Bacteria</taxon>
        <taxon>Bacillati</taxon>
        <taxon>Bacillota</taxon>
        <taxon>Clostridia</taxon>
        <taxon>Peptostreptococcales</taxon>
        <taxon>Peptostreptococcaceae</taxon>
        <taxon>Romboutsia</taxon>
    </lineage>
</organism>
<evidence type="ECO:0000313" key="2">
    <source>
        <dbReference type="EMBL" id="RDY27760.1"/>
    </source>
</evidence>
<keyword evidence="3" id="KW-1185">Reference proteome</keyword>
<gene>
    <name evidence="2" type="ORF">CHL78_008555</name>
</gene>
<feature type="transmembrane region" description="Helical" evidence="1">
    <location>
        <begin position="167"/>
        <end position="190"/>
    </location>
</feature>
<sequence>MPSFINYIKIDFYKFYHSKIIKVHFIIPVLAMIPFLVYYSVSPWNELDKVISYIQIISMSFPLIISIILNMVYEQEECGGFQYFLTTPNKKYLPHFSKLISIIILGLISTFIAILSFGIMFYIMGNESIKISFYYKETLIVFSSNILLYMIQYLVVFSFGKGASIGIGIIGSLISALMLTGLGDGIWQVIPWAYSMRLSSYFIMYKENILIQNSEIIQGIFIMIIFIAITFISQLIFSNHWEGKRENY</sequence>
<dbReference type="EMBL" id="NOJY02000011">
    <property type="protein sequence ID" value="RDY27760.1"/>
    <property type="molecule type" value="Genomic_DNA"/>
</dbReference>
<feature type="transmembrane region" description="Helical" evidence="1">
    <location>
        <begin position="216"/>
        <end position="237"/>
    </location>
</feature>
<name>A0A371J4P6_9FIRM</name>
<feature type="transmembrane region" description="Helical" evidence="1">
    <location>
        <begin position="99"/>
        <end position="124"/>
    </location>
</feature>
<dbReference type="InterPro" id="IPR022294">
    <property type="entry name" value="ABC-transptr_permeasesu"/>
</dbReference>
<dbReference type="RefSeq" id="WP_094367575.1">
    <property type="nucleotide sequence ID" value="NZ_NOJY02000011.1"/>
</dbReference>
<keyword evidence="1" id="KW-1133">Transmembrane helix</keyword>
<keyword evidence="1" id="KW-0472">Membrane</keyword>
<feature type="transmembrane region" description="Helical" evidence="1">
    <location>
        <begin position="139"/>
        <end position="160"/>
    </location>
</feature>
<dbReference type="Proteomes" id="UP000215694">
    <property type="component" value="Unassembled WGS sequence"/>
</dbReference>
<evidence type="ECO:0000313" key="3">
    <source>
        <dbReference type="Proteomes" id="UP000215694"/>
    </source>
</evidence>
<dbReference type="AlphaFoldDB" id="A0A371J4P6"/>
<keyword evidence="1" id="KW-0812">Transmembrane</keyword>
<feature type="transmembrane region" description="Helical" evidence="1">
    <location>
        <begin position="53"/>
        <end position="73"/>
    </location>
</feature>
<dbReference type="NCBIfam" id="TIGR03733">
    <property type="entry name" value="lanti_perm_MutG"/>
    <property type="match status" value="1"/>
</dbReference>
<accession>A0A371J4P6</accession>
<comment type="caution">
    <text evidence="2">The sequence shown here is derived from an EMBL/GenBank/DDBJ whole genome shotgun (WGS) entry which is preliminary data.</text>
</comment>
<evidence type="ECO:0000256" key="1">
    <source>
        <dbReference type="SAM" id="Phobius"/>
    </source>
</evidence>
<proteinExistence type="predicted"/>
<dbReference type="OrthoDB" id="1701852at2"/>